<evidence type="ECO:0000256" key="1">
    <source>
        <dbReference type="SAM" id="SignalP"/>
    </source>
</evidence>
<evidence type="ECO:0000313" key="3">
    <source>
        <dbReference type="Proteomes" id="UP000638263"/>
    </source>
</evidence>
<reference evidence="2" key="1">
    <citation type="journal article" date="2014" name="Int. J. Syst. Evol. Microbiol.">
        <title>Complete genome sequence of Corynebacterium casei LMG S-19264T (=DSM 44701T), isolated from a smear-ripened cheese.</title>
        <authorList>
            <consortium name="US DOE Joint Genome Institute (JGI-PGF)"/>
            <person name="Walter F."/>
            <person name="Albersmeier A."/>
            <person name="Kalinowski J."/>
            <person name="Ruckert C."/>
        </authorList>
    </citation>
    <scope>NUCLEOTIDE SEQUENCE</scope>
    <source>
        <strain evidence="2">CGMCC 4.3508</strain>
    </source>
</reference>
<sequence>MTDRLFAGIAGTLTVTGVALVCAAGPAAAAEYALPWNGAVARVFSASSDGPNRWTDASVWAPADRDAVLKYTTHNQSFTGYHYLFAHVKNDPALQHSVKVDTWITGFMICKSEAANAECSSWKDLQK</sequence>
<gene>
    <name evidence="2" type="ORF">GCM10011588_57620</name>
</gene>
<evidence type="ECO:0008006" key="4">
    <source>
        <dbReference type="Google" id="ProtNLM"/>
    </source>
</evidence>
<dbReference type="RefSeq" id="WP_058856827.1">
    <property type="nucleotide sequence ID" value="NZ_BMMH01000017.1"/>
</dbReference>
<dbReference type="EMBL" id="BMMH01000017">
    <property type="protein sequence ID" value="GGL35364.1"/>
    <property type="molecule type" value="Genomic_DNA"/>
</dbReference>
<reference evidence="2" key="2">
    <citation type="submission" date="2020-09" db="EMBL/GenBank/DDBJ databases">
        <authorList>
            <person name="Sun Q."/>
            <person name="Zhou Y."/>
        </authorList>
    </citation>
    <scope>NUCLEOTIDE SEQUENCE</scope>
    <source>
        <strain evidence="2">CGMCC 4.3508</strain>
    </source>
</reference>
<comment type="caution">
    <text evidence="2">The sequence shown here is derived from an EMBL/GenBank/DDBJ whole genome shotgun (WGS) entry which is preliminary data.</text>
</comment>
<protein>
    <recommendedName>
        <fullName evidence="4">Secreted protein</fullName>
    </recommendedName>
</protein>
<evidence type="ECO:0000313" key="2">
    <source>
        <dbReference type="EMBL" id="GGL35364.1"/>
    </source>
</evidence>
<feature type="chain" id="PRO_5037985089" description="Secreted protein" evidence="1">
    <location>
        <begin position="30"/>
        <end position="127"/>
    </location>
</feature>
<keyword evidence="3" id="KW-1185">Reference proteome</keyword>
<proteinExistence type="predicted"/>
<name>A0A917RWC4_9NOCA</name>
<dbReference type="Proteomes" id="UP000638263">
    <property type="component" value="Unassembled WGS sequence"/>
</dbReference>
<dbReference type="AlphaFoldDB" id="A0A917RWC4"/>
<keyword evidence="1" id="KW-0732">Signal</keyword>
<organism evidence="2 3">
    <name type="scientific">Nocardia jinanensis</name>
    <dbReference type="NCBI Taxonomy" id="382504"/>
    <lineage>
        <taxon>Bacteria</taxon>
        <taxon>Bacillati</taxon>
        <taxon>Actinomycetota</taxon>
        <taxon>Actinomycetes</taxon>
        <taxon>Mycobacteriales</taxon>
        <taxon>Nocardiaceae</taxon>
        <taxon>Nocardia</taxon>
    </lineage>
</organism>
<feature type="signal peptide" evidence="1">
    <location>
        <begin position="1"/>
        <end position="29"/>
    </location>
</feature>
<accession>A0A917RWC4</accession>